<dbReference type="InterPro" id="IPR013324">
    <property type="entry name" value="RNA_pol_sigma_r3/r4-like"/>
</dbReference>
<dbReference type="InterPro" id="IPR014284">
    <property type="entry name" value="RNA_pol_sigma-70_dom"/>
</dbReference>
<keyword evidence="4" id="KW-0238">DNA-binding</keyword>
<evidence type="ECO:0000256" key="5">
    <source>
        <dbReference type="ARBA" id="ARBA00023163"/>
    </source>
</evidence>
<dbReference type="Pfam" id="PF04542">
    <property type="entry name" value="Sigma70_r2"/>
    <property type="match status" value="1"/>
</dbReference>
<dbReference type="NCBIfam" id="TIGR02937">
    <property type="entry name" value="sigma70-ECF"/>
    <property type="match status" value="1"/>
</dbReference>
<keyword evidence="10" id="KW-1185">Reference proteome</keyword>
<keyword evidence="3" id="KW-0731">Sigma factor</keyword>
<name>A0A1I2BBT4_9BACT</name>
<dbReference type="InterPro" id="IPR013325">
    <property type="entry name" value="RNA_pol_sigma_r2"/>
</dbReference>
<feature type="region of interest" description="Disordered" evidence="6">
    <location>
        <begin position="84"/>
        <end position="105"/>
    </location>
</feature>
<dbReference type="GO" id="GO:0016987">
    <property type="term" value="F:sigma factor activity"/>
    <property type="evidence" value="ECO:0007669"/>
    <property type="project" value="UniProtKB-KW"/>
</dbReference>
<dbReference type="GO" id="GO:0006352">
    <property type="term" value="P:DNA-templated transcription initiation"/>
    <property type="evidence" value="ECO:0007669"/>
    <property type="project" value="InterPro"/>
</dbReference>
<dbReference type="Gene3D" id="1.10.10.10">
    <property type="entry name" value="Winged helix-like DNA-binding domain superfamily/Winged helix DNA-binding domain"/>
    <property type="match status" value="1"/>
</dbReference>
<comment type="similarity">
    <text evidence="1">Belongs to the sigma-70 factor family. ECF subfamily.</text>
</comment>
<dbReference type="InterPro" id="IPR036388">
    <property type="entry name" value="WH-like_DNA-bd_sf"/>
</dbReference>
<sequence>MPGLRPADAPPLTLAEVYRAHAGFVWRVVRRLGVAESALEDVVHDVFLVVHRRLGEYDGRAALTSWLYGIARGVAANHRRSHVRAERRLSVAPPPGSGPDPETGAAQEQAAAFVRAFLDGLDEERRMLFALADIEGMKVPEIAEALGLNLNTAYSRLRATRELFQRALAERDGRRGRAAAG</sequence>
<dbReference type="InterPro" id="IPR039425">
    <property type="entry name" value="RNA_pol_sigma-70-like"/>
</dbReference>
<feature type="domain" description="RNA polymerase sigma factor 70 region 4 type 2" evidence="8">
    <location>
        <begin position="115"/>
        <end position="161"/>
    </location>
</feature>
<gene>
    <name evidence="9" type="ORF">SAMN02745121_04582</name>
</gene>
<reference evidence="10" key="1">
    <citation type="submission" date="2016-10" db="EMBL/GenBank/DDBJ databases">
        <authorList>
            <person name="Varghese N."/>
            <person name="Submissions S."/>
        </authorList>
    </citation>
    <scope>NUCLEOTIDE SEQUENCE [LARGE SCALE GENOMIC DNA]</scope>
    <source>
        <strain evidence="10">ATCC 25963</strain>
    </source>
</reference>
<evidence type="ECO:0000256" key="4">
    <source>
        <dbReference type="ARBA" id="ARBA00023125"/>
    </source>
</evidence>
<dbReference type="SUPFAM" id="SSF88659">
    <property type="entry name" value="Sigma3 and sigma4 domains of RNA polymerase sigma factors"/>
    <property type="match status" value="1"/>
</dbReference>
<evidence type="ECO:0000259" key="7">
    <source>
        <dbReference type="Pfam" id="PF04542"/>
    </source>
</evidence>
<organism evidence="9 10">
    <name type="scientific">Nannocystis exedens</name>
    <dbReference type="NCBI Taxonomy" id="54"/>
    <lineage>
        <taxon>Bacteria</taxon>
        <taxon>Pseudomonadati</taxon>
        <taxon>Myxococcota</taxon>
        <taxon>Polyangia</taxon>
        <taxon>Nannocystales</taxon>
        <taxon>Nannocystaceae</taxon>
        <taxon>Nannocystis</taxon>
    </lineage>
</organism>
<accession>A0A1I2BBT4</accession>
<evidence type="ECO:0000313" key="10">
    <source>
        <dbReference type="Proteomes" id="UP000199400"/>
    </source>
</evidence>
<evidence type="ECO:0000313" key="9">
    <source>
        <dbReference type="EMBL" id="SFE53437.1"/>
    </source>
</evidence>
<dbReference type="Proteomes" id="UP000199400">
    <property type="component" value="Unassembled WGS sequence"/>
</dbReference>
<dbReference type="Pfam" id="PF08281">
    <property type="entry name" value="Sigma70_r4_2"/>
    <property type="match status" value="1"/>
</dbReference>
<evidence type="ECO:0000256" key="1">
    <source>
        <dbReference type="ARBA" id="ARBA00010641"/>
    </source>
</evidence>
<keyword evidence="2" id="KW-0805">Transcription regulation</keyword>
<dbReference type="SUPFAM" id="SSF88946">
    <property type="entry name" value="Sigma2 domain of RNA polymerase sigma factors"/>
    <property type="match status" value="1"/>
</dbReference>
<dbReference type="InterPro" id="IPR013249">
    <property type="entry name" value="RNA_pol_sigma70_r4_t2"/>
</dbReference>
<dbReference type="EMBL" id="FOMX01000015">
    <property type="protein sequence ID" value="SFE53437.1"/>
    <property type="molecule type" value="Genomic_DNA"/>
</dbReference>
<dbReference type="PANTHER" id="PTHR43133">
    <property type="entry name" value="RNA POLYMERASE ECF-TYPE SIGMA FACTO"/>
    <property type="match status" value="1"/>
</dbReference>
<dbReference type="STRING" id="54.SAMN02745121_04582"/>
<dbReference type="Gene3D" id="1.10.1740.10">
    <property type="match status" value="1"/>
</dbReference>
<proteinExistence type="inferred from homology"/>
<evidence type="ECO:0000259" key="8">
    <source>
        <dbReference type="Pfam" id="PF08281"/>
    </source>
</evidence>
<evidence type="ECO:0000256" key="3">
    <source>
        <dbReference type="ARBA" id="ARBA00023082"/>
    </source>
</evidence>
<evidence type="ECO:0000256" key="2">
    <source>
        <dbReference type="ARBA" id="ARBA00023015"/>
    </source>
</evidence>
<feature type="domain" description="RNA polymerase sigma-70 region 2" evidence="7">
    <location>
        <begin position="18"/>
        <end position="84"/>
    </location>
</feature>
<dbReference type="AlphaFoldDB" id="A0A1I2BBT4"/>
<evidence type="ECO:0000256" key="6">
    <source>
        <dbReference type="SAM" id="MobiDB-lite"/>
    </source>
</evidence>
<protein>
    <submittedName>
        <fullName evidence="9">RNA polymerase sigma-70 factor, ECF subfamily</fullName>
    </submittedName>
</protein>
<dbReference type="InterPro" id="IPR007627">
    <property type="entry name" value="RNA_pol_sigma70_r2"/>
</dbReference>
<dbReference type="PANTHER" id="PTHR43133:SF8">
    <property type="entry name" value="RNA POLYMERASE SIGMA FACTOR HI_1459-RELATED"/>
    <property type="match status" value="1"/>
</dbReference>
<dbReference type="RefSeq" id="WP_170135482.1">
    <property type="nucleotide sequence ID" value="NZ_FOMX01000015.1"/>
</dbReference>
<keyword evidence="5" id="KW-0804">Transcription</keyword>
<dbReference type="GO" id="GO:0003677">
    <property type="term" value="F:DNA binding"/>
    <property type="evidence" value="ECO:0007669"/>
    <property type="project" value="UniProtKB-KW"/>
</dbReference>